<dbReference type="Proteomes" id="UP001596253">
    <property type="component" value="Unassembled WGS sequence"/>
</dbReference>
<reference evidence="3" key="1">
    <citation type="journal article" date="2019" name="Int. J. Syst. Evol. Microbiol.">
        <title>The Global Catalogue of Microorganisms (GCM) 10K type strain sequencing project: providing services to taxonomists for standard genome sequencing and annotation.</title>
        <authorList>
            <consortium name="The Broad Institute Genomics Platform"/>
            <consortium name="The Broad Institute Genome Sequencing Center for Infectious Disease"/>
            <person name="Wu L."/>
            <person name="Ma J."/>
        </authorList>
    </citation>
    <scope>NUCLEOTIDE SEQUENCE [LARGE SCALE GENOMIC DNA]</scope>
    <source>
        <strain evidence="3">CCM 8932</strain>
    </source>
</reference>
<dbReference type="PANTHER" id="PTHR43679">
    <property type="entry name" value="OCTANOYLTRANSFERASE LIPM-RELATED"/>
    <property type="match status" value="1"/>
</dbReference>
<dbReference type="InterPro" id="IPR004143">
    <property type="entry name" value="BPL_LPL_catalytic"/>
</dbReference>
<dbReference type="Pfam" id="PF21948">
    <property type="entry name" value="LplA-B_cat"/>
    <property type="match status" value="1"/>
</dbReference>
<dbReference type="RefSeq" id="WP_223877291.1">
    <property type="nucleotide sequence ID" value="NZ_BJDK01000008.1"/>
</dbReference>
<dbReference type="EMBL" id="JBHSSD010000061">
    <property type="protein sequence ID" value="MFC6165893.1"/>
    <property type="molecule type" value="Genomic_DNA"/>
</dbReference>
<accession>A0ABW1RCG4</accession>
<evidence type="ECO:0000313" key="2">
    <source>
        <dbReference type="EMBL" id="MFC6165893.1"/>
    </source>
</evidence>
<dbReference type="PROSITE" id="PS51733">
    <property type="entry name" value="BPL_LPL_CATALYTIC"/>
    <property type="match status" value="1"/>
</dbReference>
<gene>
    <name evidence="2" type="ORF">ACFP3T_14610</name>
</gene>
<dbReference type="GO" id="GO:0016874">
    <property type="term" value="F:ligase activity"/>
    <property type="evidence" value="ECO:0007669"/>
    <property type="project" value="UniProtKB-KW"/>
</dbReference>
<feature type="domain" description="BPL/LPL catalytic" evidence="1">
    <location>
        <begin position="34"/>
        <end position="216"/>
    </location>
</feature>
<proteinExistence type="predicted"/>
<evidence type="ECO:0000259" key="1">
    <source>
        <dbReference type="PROSITE" id="PS51733"/>
    </source>
</evidence>
<evidence type="ECO:0000313" key="3">
    <source>
        <dbReference type="Proteomes" id="UP001596253"/>
    </source>
</evidence>
<keyword evidence="3" id="KW-1185">Reference proteome</keyword>
<organism evidence="2 3">
    <name type="scientific">Lactiplantibacillus dongliensis</name>
    <dbReference type="NCBI Taxonomy" id="2559919"/>
    <lineage>
        <taxon>Bacteria</taxon>
        <taxon>Bacillati</taxon>
        <taxon>Bacillota</taxon>
        <taxon>Bacilli</taxon>
        <taxon>Lactobacillales</taxon>
        <taxon>Lactobacillaceae</taxon>
        <taxon>Lactiplantibacillus</taxon>
    </lineage>
</organism>
<protein>
    <submittedName>
        <fullName evidence="2">Lipoate--protein ligase family protein</fullName>
    </submittedName>
</protein>
<dbReference type="InterPro" id="IPR050664">
    <property type="entry name" value="Octanoyltrans_LipM/LipL"/>
</dbReference>
<dbReference type="CDD" id="cd16443">
    <property type="entry name" value="LplA"/>
    <property type="match status" value="1"/>
</dbReference>
<dbReference type="SUPFAM" id="SSF55681">
    <property type="entry name" value="Class II aaRS and biotin synthetases"/>
    <property type="match status" value="1"/>
</dbReference>
<sequence length="268" mass="30351">MAQPTLATLTQYYQPEEKLDSFATMNALLWLTAEQQQPIVHYWQLPQTVILGLRDQQLPALSAGLHTLAQADYHVLLRNSGGLAVVADRGVLNVSLFLPAHRNDYTIEAAYQLMTTYVQAAWPTLPIVAGEIKRSYCPGDYDLSIHGQKIAGMSQRRTENALVVMLYISINGNQDQRSQLIHHFYTAGLAGQQDDRFPDIDPQVMTTISAAQGSALTIDQAIDRFNAVWQQSYQLDHHHLKKLIEEPEFQAHLTHAYHDMQRRQARLH</sequence>
<dbReference type="InterPro" id="IPR045864">
    <property type="entry name" value="aa-tRNA-synth_II/BPL/LPL"/>
</dbReference>
<dbReference type="PANTHER" id="PTHR43679:SF2">
    <property type="entry name" value="OCTANOYL-[GCVH]:PROTEIN N-OCTANOYLTRANSFERASE"/>
    <property type="match status" value="1"/>
</dbReference>
<dbReference type="Gene3D" id="3.30.930.10">
    <property type="entry name" value="Bira Bifunctional Protein, Domain 2"/>
    <property type="match status" value="1"/>
</dbReference>
<name>A0ABW1RCG4_9LACO</name>
<keyword evidence="2" id="KW-0436">Ligase</keyword>
<comment type="caution">
    <text evidence="2">The sequence shown here is derived from an EMBL/GenBank/DDBJ whole genome shotgun (WGS) entry which is preliminary data.</text>
</comment>